<evidence type="ECO:0000313" key="2">
    <source>
        <dbReference type="Proteomes" id="UP000737018"/>
    </source>
</evidence>
<comment type="caution">
    <text evidence="1">The sequence shown here is derived from an EMBL/GenBank/DDBJ whole genome shotgun (WGS) entry which is preliminary data.</text>
</comment>
<organism evidence="1 2">
    <name type="scientific">Castanea mollissima</name>
    <name type="common">Chinese chestnut</name>
    <dbReference type="NCBI Taxonomy" id="60419"/>
    <lineage>
        <taxon>Eukaryota</taxon>
        <taxon>Viridiplantae</taxon>
        <taxon>Streptophyta</taxon>
        <taxon>Embryophyta</taxon>
        <taxon>Tracheophyta</taxon>
        <taxon>Spermatophyta</taxon>
        <taxon>Magnoliopsida</taxon>
        <taxon>eudicotyledons</taxon>
        <taxon>Gunneridae</taxon>
        <taxon>Pentapetalae</taxon>
        <taxon>rosids</taxon>
        <taxon>fabids</taxon>
        <taxon>Fagales</taxon>
        <taxon>Fagaceae</taxon>
        <taxon>Castanea</taxon>
    </lineage>
</organism>
<protein>
    <submittedName>
        <fullName evidence="1">Uncharacterized protein</fullName>
    </submittedName>
</protein>
<evidence type="ECO:0000313" key="1">
    <source>
        <dbReference type="EMBL" id="KAF3958928.1"/>
    </source>
</evidence>
<gene>
    <name evidence="1" type="ORF">CMV_016210</name>
</gene>
<sequence length="88" mass="9980">MMDKPRLTTSTLDNHDIHSTTLMPQLGYKLTLLSSALDSNRSLIIRIGMEDVLMRYVFGKKKTTEFAHSLVICSSSNRMNCTRSCCHL</sequence>
<reference evidence="1" key="1">
    <citation type="submission" date="2020-03" db="EMBL/GenBank/DDBJ databases">
        <title>Castanea mollissima Vanexum genome sequencing.</title>
        <authorList>
            <person name="Staton M."/>
        </authorList>
    </citation>
    <scope>NUCLEOTIDE SEQUENCE</scope>
    <source>
        <tissue evidence="1">Leaf</tissue>
    </source>
</reference>
<proteinExistence type="predicted"/>
<dbReference type="EMBL" id="JRKL02002444">
    <property type="protein sequence ID" value="KAF3958928.1"/>
    <property type="molecule type" value="Genomic_DNA"/>
</dbReference>
<dbReference type="Proteomes" id="UP000737018">
    <property type="component" value="Unassembled WGS sequence"/>
</dbReference>
<keyword evidence="2" id="KW-1185">Reference proteome</keyword>
<name>A0A8J4R7M1_9ROSI</name>
<dbReference type="AlphaFoldDB" id="A0A8J4R7M1"/>
<accession>A0A8J4R7M1</accession>